<keyword evidence="3" id="KW-1185">Reference proteome</keyword>
<reference evidence="2" key="1">
    <citation type="submission" date="2023-10" db="EMBL/GenBank/DDBJ databases">
        <authorList>
            <person name="Chen Y."/>
            <person name="Shah S."/>
            <person name="Dougan E. K."/>
            <person name="Thang M."/>
            <person name="Chan C."/>
        </authorList>
    </citation>
    <scope>NUCLEOTIDE SEQUENCE [LARGE SCALE GENOMIC DNA]</scope>
</reference>
<protein>
    <submittedName>
        <fullName evidence="2">Uncharacterized protein</fullName>
    </submittedName>
</protein>
<feature type="compositionally biased region" description="Basic and acidic residues" evidence="1">
    <location>
        <begin position="338"/>
        <end position="349"/>
    </location>
</feature>
<name>A0ABN9TVK7_9DINO</name>
<organism evidence="2 3">
    <name type="scientific">Prorocentrum cordatum</name>
    <dbReference type="NCBI Taxonomy" id="2364126"/>
    <lineage>
        <taxon>Eukaryota</taxon>
        <taxon>Sar</taxon>
        <taxon>Alveolata</taxon>
        <taxon>Dinophyceae</taxon>
        <taxon>Prorocentrales</taxon>
        <taxon>Prorocentraceae</taxon>
        <taxon>Prorocentrum</taxon>
    </lineage>
</organism>
<evidence type="ECO:0000313" key="2">
    <source>
        <dbReference type="EMBL" id="CAK0850286.1"/>
    </source>
</evidence>
<evidence type="ECO:0000256" key="1">
    <source>
        <dbReference type="SAM" id="MobiDB-lite"/>
    </source>
</evidence>
<accession>A0ABN9TVK7</accession>
<comment type="caution">
    <text evidence="2">The sequence shown here is derived from an EMBL/GenBank/DDBJ whole genome shotgun (WGS) entry which is preliminary data.</text>
</comment>
<gene>
    <name evidence="2" type="ORF">PCOR1329_LOCUS42719</name>
</gene>
<dbReference type="Proteomes" id="UP001189429">
    <property type="component" value="Unassembled WGS sequence"/>
</dbReference>
<dbReference type="EMBL" id="CAUYUJ010015135">
    <property type="protein sequence ID" value="CAK0850286.1"/>
    <property type="molecule type" value="Genomic_DNA"/>
</dbReference>
<proteinExistence type="predicted"/>
<feature type="region of interest" description="Disordered" evidence="1">
    <location>
        <begin position="338"/>
        <end position="378"/>
    </location>
</feature>
<evidence type="ECO:0000313" key="3">
    <source>
        <dbReference type="Proteomes" id="UP001189429"/>
    </source>
</evidence>
<sequence length="378" mass="41466">MCWTGSNAMPVHLQLCLRTIRRNADVPVILVTPKNVLRLRGLFDLLDTCDAVGYDGSAWNEHIGVSAMGPFKPQSDLTTLWFNALHGKLAQRWADVQARQTDVFYWQEILRDIVLPASLIHRERISRAMQIHNPEQDALWSERPCAELLGAELDRCHLLVLNNAKYGQELGELSEALEFRGALWSTGMVQVDLRPITEAVEKLAGMVRVEARARRSLEAAVETLLIRAGEGREDSQLQDAGVSPRQGGGSLQASVLRLEQEAYRSRQLEQKAIADNEMLQLTVQSLSRDVAKAQVDAQESGKAAAAAAIGEDVDRIQSALTTVSNSTQERIRLLEEKLGLEGADGEPRNGEGALEAGAASPAQRFSGKSPRGYIQDGA</sequence>